<dbReference type="EC" id="3.1.3.48" evidence="1"/>
<gene>
    <name evidence="1" type="primary">Ptp2</name>
    <name evidence="1" type="ORF">LPJ66_000430</name>
</gene>
<proteinExistence type="predicted"/>
<keyword evidence="1" id="KW-0378">Hydrolase</keyword>
<accession>A0ACC1IW58</accession>
<reference evidence="1" key="1">
    <citation type="submission" date="2022-07" db="EMBL/GenBank/DDBJ databases">
        <title>Phylogenomic reconstructions and comparative analyses of Kickxellomycotina fungi.</title>
        <authorList>
            <person name="Reynolds N.K."/>
            <person name="Stajich J.E."/>
            <person name="Barry K."/>
            <person name="Grigoriev I.V."/>
            <person name="Crous P."/>
            <person name="Smith M.E."/>
        </authorList>
    </citation>
    <scope>NUCLEOTIDE SEQUENCE</scope>
    <source>
        <strain evidence="1">Benny 63K</strain>
    </source>
</reference>
<name>A0ACC1IW58_9FUNG</name>
<feature type="non-terminal residue" evidence="1">
    <location>
        <position position="1204"/>
    </location>
</feature>
<comment type="caution">
    <text evidence="1">The sequence shown here is derived from an EMBL/GenBank/DDBJ whole genome shotgun (WGS) entry which is preliminary data.</text>
</comment>
<organism evidence="1 2">
    <name type="scientific">Kickxella alabastrina</name>
    <dbReference type="NCBI Taxonomy" id="61397"/>
    <lineage>
        <taxon>Eukaryota</taxon>
        <taxon>Fungi</taxon>
        <taxon>Fungi incertae sedis</taxon>
        <taxon>Zoopagomycota</taxon>
        <taxon>Kickxellomycotina</taxon>
        <taxon>Kickxellomycetes</taxon>
        <taxon>Kickxellales</taxon>
        <taxon>Kickxellaceae</taxon>
        <taxon>Kickxella</taxon>
    </lineage>
</organism>
<evidence type="ECO:0000313" key="1">
    <source>
        <dbReference type="EMBL" id="KAJ1901921.1"/>
    </source>
</evidence>
<keyword evidence="2" id="KW-1185">Reference proteome</keyword>
<dbReference type="Proteomes" id="UP001150581">
    <property type="component" value="Unassembled WGS sequence"/>
</dbReference>
<dbReference type="EMBL" id="JANBPG010000011">
    <property type="protein sequence ID" value="KAJ1901921.1"/>
    <property type="molecule type" value="Genomic_DNA"/>
</dbReference>
<evidence type="ECO:0000313" key="2">
    <source>
        <dbReference type="Proteomes" id="UP001150581"/>
    </source>
</evidence>
<protein>
    <submittedName>
        <fullName evidence="1">Phosphotyrosine-specific ptp2-like protein</fullName>
        <ecNumber evidence="1">3.1.3.48</ecNumber>
    </submittedName>
</protein>
<sequence>MRLQPNQPPLPPPPAPPAVETTDDDKPAEQWFIKAKPAAAAAPTASSIAQRRLQRKPMGLQLDTSSGAMTIGGSDGPPPPPTAGGTWTMNAPQMTPATPMMSRMAITLPITPMAQMAPPMTPKPPMGSRGPGMASLMASGPGTPSEGADGLGSFAHGSGLSRKHEVREAPVSVVEGLDFISAGDLSRLLASGSSGLVVDMRSAAEYAAGRVAAAVNVAAPTTLVRRKTFSVERLLLMAGASAETAAAWKQSAWVALYGSGAPEDLSGEDAPLVLLARKLENEAPRGCRICVLRGGYDEFVREEKQLCNVEQCYKEVAQAPVAPQVVPADHPMLRSMREALGGPTLYAGDVIAMRLPPSHASVDKLPGYLRRVSGAPGAQHLHRLFASIDGSESHRMSSMIGSNGMVTARNAFTIAAGLELGAKNRYTNILPFDSNRVRLSGASDYINASFVSYFSGPLYIATQGPLPATTADFWQMVWDHRVRVIVMLTREFDNGRAKCHRYWPQALGTTVVHGALRVEYQAEARHPDDTAIVARRLRLSRIDLPDDTIIVTQLQYETWPDHGAPDAPLGVLRLRELACIAQGDDELAKNVPMVVHCSAGCGRTGAFCAIDTIMTMDPKEFVATPPVASAPLGMQMLPPGANYDPHGMYTGLVPQALRSKSSNASLAVEAEAAAETGSGSGSFNPRASRSLSRWNELPLDEFREDVVFIVVSRFRELRVSMVQTIQQFVFCHEALAWAALGAGPRPLSRVIDRRLVAEWNRANYPLLSEADCKDLTYQMRGRQEMLSAMLSADASSAGSGGGSSESNNSALVSGSGSGRASIDVSSGTMSAGSRPAGIVAPPLVKRSNSVGLARRGIFGAMFAPADVSDGGGTVSAGTKPTQQWNLAAPPVMKPAFSSDARLGIRNTPAVIAEEEEVLLAAADPVSAPTAERTTKPMFEAIAEQAVEPAVEPAAGPAAEPVMKPPQPKEVATAVESSTSSLSLSDSAVTKSPATALSSLDAVKVQQQQQYQQYQQQLQTHQFHQLQEVQNQQQQQTQQQSQKQRLAQRRPPGLSISISGAAAAPLISLATNSMPPPLLTNKLERPSPSGTNSGPVPVATDYFGCVREDSLSKAKNTPGNYSTDVMMDFDYCYSSGLGTAGGILDMFVGPPTSNAADWRRSVLGHLDASVEFSTAHGNVSASNTAPGSPSTGAFVGNSALASPRV</sequence>